<comment type="caution">
    <text evidence="3">The sequence shown here is derived from an EMBL/GenBank/DDBJ whole genome shotgun (WGS) entry which is preliminary data.</text>
</comment>
<feature type="region of interest" description="Disordered" evidence="1">
    <location>
        <begin position="123"/>
        <end position="150"/>
    </location>
</feature>
<keyword evidence="4" id="KW-1185">Reference proteome</keyword>
<name>A0ABR3RDW6_9PLEO</name>
<feature type="signal peptide" evidence="2">
    <location>
        <begin position="1"/>
        <end position="20"/>
    </location>
</feature>
<reference evidence="3 4" key="1">
    <citation type="submission" date="2024-02" db="EMBL/GenBank/DDBJ databases">
        <title>De novo assembly and annotation of 12 fungi associated with fruit tree decline syndrome in Ontario, Canada.</title>
        <authorList>
            <person name="Sulman M."/>
            <person name="Ellouze W."/>
            <person name="Ilyukhin E."/>
        </authorList>
    </citation>
    <scope>NUCLEOTIDE SEQUENCE [LARGE SCALE GENOMIC DNA]</scope>
    <source>
        <strain evidence="3 4">M42-189</strain>
    </source>
</reference>
<evidence type="ECO:0000313" key="3">
    <source>
        <dbReference type="EMBL" id="KAL1602634.1"/>
    </source>
</evidence>
<accession>A0ABR3RDW6</accession>
<sequence>MKSFTIILTLSSALLAVSAALPIEKVALGTWTTPSSAPLSNPSVEDVKAEMVVKPKAYPVNKRAAFVSDYKGLDMGPWVRPSGGPLHNPTTGDAKAGMVIKPKIKPVTKRAADPILFDDDPFTDLMGGFDGEEEHEYGPRKPVGSAQGVA</sequence>
<proteinExistence type="predicted"/>
<protein>
    <submittedName>
        <fullName evidence="3">Uncharacterized protein</fullName>
    </submittedName>
</protein>
<organism evidence="3 4">
    <name type="scientific">Paraconiothyrium brasiliense</name>
    <dbReference type="NCBI Taxonomy" id="300254"/>
    <lineage>
        <taxon>Eukaryota</taxon>
        <taxon>Fungi</taxon>
        <taxon>Dikarya</taxon>
        <taxon>Ascomycota</taxon>
        <taxon>Pezizomycotina</taxon>
        <taxon>Dothideomycetes</taxon>
        <taxon>Pleosporomycetidae</taxon>
        <taxon>Pleosporales</taxon>
        <taxon>Massarineae</taxon>
        <taxon>Didymosphaeriaceae</taxon>
        <taxon>Paraconiothyrium</taxon>
    </lineage>
</organism>
<dbReference type="Proteomes" id="UP001521785">
    <property type="component" value="Unassembled WGS sequence"/>
</dbReference>
<feature type="chain" id="PRO_5046932814" evidence="2">
    <location>
        <begin position="21"/>
        <end position="150"/>
    </location>
</feature>
<evidence type="ECO:0000256" key="2">
    <source>
        <dbReference type="SAM" id="SignalP"/>
    </source>
</evidence>
<gene>
    <name evidence="3" type="ORF">SLS60_006051</name>
</gene>
<keyword evidence="2" id="KW-0732">Signal</keyword>
<dbReference type="EMBL" id="JAKJXO020000007">
    <property type="protein sequence ID" value="KAL1602634.1"/>
    <property type="molecule type" value="Genomic_DNA"/>
</dbReference>
<evidence type="ECO:0000313" key="4">
    <source>
        <dbReference type="Proteomes" id="UP001521785"/>
    </source>
</evidence>
<evidence type="ECO:0000256" key="1">
    <source>
        <dbReference type="SAM" id="MobiDB-lite"/>
    </source>
</evidence>